<dbReference type="InterPro" id="IPR050824">
    <property type="entry name" value="Thiol_disulfide_DsbA"/>
</dbReference>
<dbReference type="GO" id="GO:0016491">
    <property type="term" value="F:oxidoreductase activity"/>
    <property type="evidence" value="ECO:0007669"/>
    <property type="project" value="InterPro"/>
</dbReference>
<keyword evidence="9" id="KW-1185">Reference proteome</keyword>
<evidence type="ECO:0000256" key="2">
    <source>
        <dbReference type="ARBA" id="ARBA00013831"/>
    </source>
</evidence>
<dbReference type="PANTHER" id="PTHR35891">
    <property type="entry name" value="THIOL:DISULFIDE INTERCHANGE PROTEIN DSBA"/>
    <property type="match status" value="1"/>
</dbReference>
<sequence>MKVSSFFKSVVKSVAVMAIVAGVSASAAVVEGKDYVVLEKPIANAQNTIIKVYSYDCPFCYKYDKAVTKPVMAKLPDMKFTPYHLATKGVFGKYGSEVAAVAIVKDEAAGTSLLDDNSNFKKSKFALYKAYHDKKERWGGDASKAENVDAFLKTALDAIGMSKAEFEAAVKDPKVQELLTKWGMDNNGDAYSVAKIQGVPAFVVNGKYLIKTSSIRGIDQMVNTINELKAMN</sequence>
<feature type="signal peptide" evidence="6">
    <location>
        <begin position="1"/>
        <end position="27"/>
    </location>
</feature>
<evidence type="ECO:0000256" key="6">
    <source>
        <dbReference type="SAM" id="SignalP"/>
    </source>
</evidence>
<evidence type="ECO:0000256" key="3">
    <source>
        <dbReference type="ARBA" id="ARBA00022729"/>
    </source>
</evidence>
<dbReference type="InterPro" id="IPR036249">
    <property type="entry name" value="Thioredoxin-like_sf"/>
</dbReference>
<feature type="domain" description="DSBA-like thioredoxin" evidence="7">
    <location>
        <begin position="48"/>
        <end position="210"/>
    </location>
</feature>
<dbReference type="AlphaFoldDB" id="A0A128EPY9"/>
<gene>
    <name evidence="8" type="ORF">ERS672216_00629</name>
</gene>
<dbReference type="InterPro" id="IPR023205">
    <property type="entry name" value="DsbA/DsbL"/>
</dbReference>
<dbReference type="EMBL" id="FIZP01000002">
    <property type="protein sequence ID" value="CZE46935.1"/>
    <property type="molecule type" value="Genomic_DNA"/>
</dbReference>
<evidence type="ECO:0000256" key="1">
    <source>
        <dbReference type="ARBA" id="ARBA00005791"/>
    </source>
</evidence>
<proteinExistence type="inferred from homology"/>
<dbReference type="PANTHER" id="PTHR35891:SF3">
    <property type="entry name" value="THIOL:DISULFIDE INTERCHANGE PROTEIN DSBL"/>
    <property type="match status" value="1"/>
</dbReference>
<evidence type="ECO:0000313" key="9">
    <source>
        <dbReference type="Proteomes" id="UP000069632"/>
    </source>
</evidence>
<organism evidence="8 9">
    <name type="scientific">Campylobacter geochelonis</name>
    <dbReference type="NCBI Taxonomy" id="1780362"/>
    <lineage>
        <taxon>Bacteria</taxon>
        <taxon>Pseudomonadati</taxon>
        <taxon>Campylobacterota</taxon>
        <taxon>Epsilonproteobacteria</taxon>
        <taxon>Campylobacterales</taxon>
        <taxon>Campylobacteraceae</taxon>
        <taxon>Campylobacter</taxon>
    </lineage>
</organism>
<comment type="similarity">
    <text evidence="1">Belongs to the thioredoxin family. DsbA subfamily.</text>
</comment>
<dbReference type="RefSeq" id="WP_075494829.1">
    <property type="nucleotide sequence ID" value="NZ_CP053844.1"/>
</dbReference>
<feature type="chain" id="PRO_5007281580" description="Thiol:disulfide interchange protein DsbA" evidence="6">
    <location>
        <begin position="28"/>
        <end position="232"/>
    </location>
</feature>
<accession>A0A128EPY9</accession>
<dbReference type="Proteomes" id="UP000069632">
    <property type="component" value="Unassembled WGS sequence"/>
</dbReference>
<protein>
    <recommendedName>
        <fullName evidence="2">Thiol:disulfide interchange protein DsbA</fullName>
    </recommendedName>
</protein>
<dbReference type="Pfam" id="PF01323">
    <property type="entry name" value="DSBA"/>
    <property type="match status" value="1"/>
</dbReference>
<dbReference type="Gene3D" id="3.40.30.10">
    <property type="entry name" value="Glutaredoxin"/>
    <property type="match status" value="1"/>
</dbReference>
<evidence type="ECO:0000313" key="8">
    <source>
        <dbReference type="EMBL" id="CZE46935.1"/>
    </source>
</evidence>
<dbReference type="PIRSF" id="PIRSF001488">
    <property type="entry name" value="Tdi_protein"/>
    <property type="match status" value="1"/>
</dbReference>
<evidence type="ECO:0000256" key="4">
    <source>
        <dbReference type="ARBA" id="ARBA00023157"/>
    </source>
</evidence>
<dbReference type="GO" id="GO:0016853">
    <property type="term" value="F:isomerase activity"/>
    <property type="evidence" value="ECO:0007669"/>
    <property type="project" value="UniProtKB-KW"/>
</dbReference>
<dbReference type="InterPro" id="IPR001853">
    <property type="entry name" value="DSBA-like_thioredoxin_dom"/>
</dbReference>
<keyword evidence="8" id="KW-0413">Isomerase</keyword>
<name>A0A128EPY9_9BACT</name>
<evidence type="ECO:0000259" key="7">
    <source>
        <dbReference type="Pfam" id="PF01323"/>
    </source>
</evidence>
<dbReference type="SUPFAM" id="SSF52833">
    <property type="entry name" value="Thioredoxin-like"/>
    <property type="match status" value="1"/>
</dbReference>
<keyword evidence="4" id="KW-1015">Disulfide bond</keyword>
<dbReference type="OrthoDB" id="9151934at2"/>
<keyword evidence="3 6" id="KW-0732">Signal</keyword>
<reference evidence="8 9" key="1">
    <citation type="submission" date="2016-02" db="EMBL/GenBank/DDBJ databases">
        <authorList>
            <consortium name="Pathogen Informatics"/>
        </authorList>
    </citation>
    <scope>NUCLEOTIDE SEQUENCE [LARGE SCALE GENOMIC DNA]</scope>
    <source>
        <strain evidence="8 9">RC20</strain>
    </source>
</reference>
<dbReference type="CDD" id="cd03019">
    <property type="entry name" value="DsbA_DsbA"/>
    <property type="match status" value="1"/>
</dbReference>
<evidence type="ECO:0000256" key="5">
    <source>
        <dbReference type="ARBA" id="ARBA00023284"/>
    </source>
</evidence>
<keyword evidence="5" id="KW-0676">Redox-active center</keyword>